<feature type="compositionally biased region" description="Polar residues" evidence="5">
    <location>
        <begin position="34"/>
        <end position="48"/>
    </location>
</feature>
<dbReference type="Pfam" id="PF09864">
    <property type="entry name" value="MliC"/>
    <property type="match status" value="2"/>
</dbReference>
<dbReference type="RefSeq" id="WP_314016166.1">
    <property type="nucleotide sequence ID" value="NZ_JAVTTP010000001.1"/>
</dbReference>
<evidence type="ECO:0000313" key="8">
    <source>
        <dbReference type="Proteomes" id="UP001250656"/>
    </source>
</evidence>
<feature type="domain" description="C-type lysozyme inhibitor" evidence="6">
    <location>
        <begin position="53"/>
        <end position="119"/>
    </location>
</feature>
<organism evidence="7 8">
    <name type="scientific">Pricia mediterranea</name>
    <dbReference type="NCBI Taxonomy" id="3076079"/>
    <lineage>
        <taxon>Bacteria</taxon>
        <taxon>Pseudomonadati</taxon>
        <taxon>Bacteroidota</taxon>
        <taxon>Flavobacteriia</taxon>
        <taxon>Flavobacteriales</taxon>
        <taxon>Flavobacteriaceae</taxon>
        <taxon>Pricia</taxon>
    </lineage>
</organism>
<dbReference type="PROSITE" id="PS51257">
    <property type="entry name" value="PROKAR_LIPOPROTEIN"/>
    <property type="match status" value="1"/>
</dbReference>
<accession>A0ABU3L894</accession>
<dbReference type="InterPro" id="IPR018660">
    <property type="entry name" value="MliC"/>
</dbReference>
<dbReference type="SUPFAM" id="SSF141488">
    <property type="entry name" value="YdhA-like"/>
    <property type="match status" value="2"/>
</dbReference>
<dbReference type="Proteomes" id="UP001250656">
    <property type="component" value="Unassembled WGS sequence"/>
</dbReference>
<feature type="region of interest" description="Disordered" evidence="5">
    <location>
        <begin position="28"/>
        <end position="48"/>
    </location>
</feature>
<keyword evidence="2" id="KW-0472">Membrane</keyword>
<sequence>MMGSKIFITTILASVLLFACNEKSKKENRDTVKSESITTESNTIKTQSLTDKEGNTLEMSFDNSEGTATIDLNGETAQLSSQRPASGIWYKDNQYELRGKENDIWLKKDGEVIFEHEDEKVDIEAKNDDGDVLNMTFNNTEGTVKAYLNGGKQIDLAEEKAASGIWYKNDHYELRGKGNQYRLTKNGTVVYSN</sequence>
<keyword evidence="8" id="KW-1185">Reference proteome</keyword>
<dbReference type="Gene3D" id="2.40.128.200">
    <property type="match status" value="2"/>
</dbReference>
<dbReference type="EMBL" id="JAVTTP010000001">
    <property type="protein sequence ID" value="MDT7829905.1"/>
    <property type="molecule type" value="Genomic_DNA"/>
</dbReference>
<evidence type="ECO:0000256" key="3">
    <source>
        <dbReference type="ARBA" id="ARBA00023139"/>
    </source>
</evidence>
<dbReference type="InterPro" id="IPR036328">
    <property type="entry name" value="MliC_sf"/>
</dbReference>
<name>A0ABU3L894_9FLAO</name>
<proteinExistence type="predicted"/>
<gene>
    <name evidence="7" type="ORF">RQM65_14620</name>
</gene>
<feature type="domain" description="C-type lysozyme inhibitor" evidence="6">
    <location>
        <begin position="128"/>
        <end position="188"/>
    </location>
</feature>
<protein>
    <submittedName>
        <fullName evidence="7">MliC family protein</fullName>
    </submittedName>
</protein>
<evidence type="ECO:0000256" key="2">
    <source>
        <dbReference type="ARBA" id="ARBA00023136"/>
    </source>
</evidence>
<evidence type="ECO:0000259" key="6">
    <source>
        <dbReference type="Pfam" id="PF09864"/>
    </source>
</evidence>
<reference evidence="7 8" key="1">
    <citation type="submission" date="2023-09" db="EMBL/GenBank/DDBJ databases">
        <title>Novel taxa isolated from Blanes Bay.</title>
        <authorList>
            <person name="Rey-Velasco X."/>
            <person name="Lucena T."/>
        </authorList>
    </citation>
    <scope>NUCLEOTIDE SEQUENCE [LARGE SCALE GENOMIC DNA]</scope>
    <source>
        <strain evidence="7 8">S334</strain>
    </source>
</reference>
<evidence type="ECO:0000313" key="7">
    <source>
        <dbReference type="EMBL" id="MDT7829905.1"/>
    </source>
</evidence>
<keyword evidence="3" id="KW-0564">Palmitate</keyword>
<comment type="caution">
    <text evidence="7">The sequence shown here is derived from an EMBL/GenBank/DDBJ whole genome shotgun (WGS) entry which is preliminary data.</text>
</comment>
<evidence type="ECO:0000256" key="1">
    <source>
        <dbReference type="ARBA" id="ARBA00022729"/>
    </source>
</evidence>
<evidence type="ECO:0000256" key="4">
    <source>
        <dbReference type="ARBA" id="ARBA00023288"/>
    </source>
</evidence>
<keyword evidence="4" id="KW-0449">Lipoprotein</keyword>
<keyword evidence="1" id="KW-0732">Signal</keyword>
<evidence type="ECO:0000256" key="5">
    <source>
        <dbReference type="SAM" id="MobiDB-lite"/>
    </source>
</evidence>